<name>A0A9P1JNV7_9PROT</name>
<accession>A0A9P1JNV7</accession>
<evidence type="ECO:0000256" key="1">
    <source>
        <dbReference type="SAM" id="MobiDB-lite"/>
    </source>
</evidence>
<gene>
    <name evidence="2" type="ORF">AZOBR_40020</name>
</gene>
<evidence type="ECO:0000313" key="2">
    <source>
        <dbReference type="EMBL" id="CCC96851.1"/>
    </source>
</evidence>
<organism evidence="2 3">
    <name type="scientific">Azospirillum baldaniorum</name>
    <dbReference type="NCBI Taxonomy" id="1064539"/>
    <lineage>
        <taxon>Bacteria</taxon>
        <taxon>Pseudomonadati</taxon>
        <taxon>Pseudomonadota</taxon>
        <taxon>Alphaproteobacteria</taxon>
        <taxon>Rhodospirillales</taxon>
        <taxon>Azospirillaceae</taxon>
        <taxon>Azospirillum</taxon>
    </lineage>
</organism>
<feature type="region of interest" description="Disordered" evidence="1">
    <location>
        <begin position="40"/>
        <end position="69"/>
    </location>
</feature>
<feature type="compositionally biased region" description="Basic and acidic residues" evidence="1">
    <location>
        <begin position="58"/>
        <end position="69"/>
    </location>
</feature>
<dbReference type="Proteomes" id="UP000007319">
    <property type="component" value="Chromosome"/>
</dbReference>
<protein>
    <submittedName>
        <fullName evidence="2">Uncharacterized protein</fullName>
    </submittedName>
</protein>
<dbReference type="EMBL" id="HE577327">
    <property type="protein sequence ID" value="CCC96851.1"/>
    <property type="molecule type" value="Genomic_DNA"/>
</dbReference>
<dbReference type="AlphaFoldDB" id="A0A9P1JNV7"/>
<sequence>MSHGEIVRIRTGREWLKAWRALLAGARFDPRVAASLIHRTGSQPAAALQSPRRASTPQHRDMKMPKDGNLLDRLPVGRCTCVVERQVIQHIVGHSANRSPVNGLGGRAGR</sequence>
<dbReference type="KEGG" id="abs:AZOBR_40020"/>
<reference evidence="2 3" key="1">
    <citation type="journal article" date="2011" name="PLoS Genet.">
        <title>Azospirillum genomes reveal transition of bacteria from aquatic to terrestrial environments.</title>
        <authorList>
            <person name="Wisniewski-Dye F."/>
            <person name="Borziak K."/>
            <person name="Khalsa-Moyers G."/>
            <person name="Alexandre G."/>
            <person name="Sukharnikov L.O."/>
            <person name="Wuichet K."/>
            <person name="Hurst G.B."/>
            <person name="McDonald W.H."/>
            <person name="Robertson J.S."/>
            <person name="Barbe V."/>
            <person name="Calteau A."/>
            <person name="Rouy Z."/>
            <person name="Mangenot S."/>
            <person name="Prigent-Combaret C."/>
            <person name="Normand P."/>
            <person name="Boyer M."/>
            <person name="Siguier P."/>
            <person name="Dessaux Y."/>
            <person name="Elmerich C."/>
            <person name="Condemine G."/>
            <person name="Krishnen G."/>
            <person name="Kennedy I."/>
            <person name="Paterson A.H."/>
            <person name="Gonzalez V."/>
            <person name="Mavingui P."/>
            <person name="Zhulin I.B."/>
        </authorList>
    </citation>
    <scope>NUCLEOTIDE SEQUENCE [LARGE SCALE GENOMIC DNA]</scope>
    <source>
        <strain evidence="2 3">Sp245</strain>
    </source>
</reference>
<proteinExistence type="predicted"/>
<evidence type="ECO:0000313" key="3">
    <source>
        <dbReference type="Proteomes" id="UP000007319"/>
    </source>
</evidence>
<keyword evidence="3" id="KW-1185">Reference proteome</keyword>